<accession>A0A375G310</accession>
<evidence type="ECO:0000313" key="4">
    <source>
        <dbReference type="Proteomes" id="UP000256862"/>
    </source>
</evidence>
<feature type="region of interest" description="Disordered" evidence="1">
    <location>
        <begin position="1"/>
        <end position="56"/>
    </location>
</feature>
<dbReference type="EMBL" id="OGUS01000066">
    <property type="protein sequence ID" value="SPC06612.1"/>
    <property type="molecule type" value="Genomic_DNA"/>
</dbReference>
<feature type="region of interest" description="Disordered" evidence="1">
    <location>
        <begin position="133"/>
        <end position="162"/>
    </location>
</feature>
<protein>
    <submittedName>
        <fullName evidence="3">Uncharacterized protein</fullName>
    </submittedName>
</protein>
<dbReference type="EMBL" id="OGUS01000115">
    <property type="protein sequence ID" value="SPC12406.1"/>
    <property type="molecule type" value="Genomic_DNA"/>
</dbReference>
<dbReference type="AlphaFoldDB" id="A0A375G310"/>
<evidence type="ECO:0000256" key="1">
    <source>
        <dbReference type="SAM" id="MobiDB-lite"/>
    </source>
</evidence>
<comment type="caution">
    <text evidence="3">The sequence shown here is derived from an EMBL/GenBank/DDBJ whole genome shotgun (WGS) entry which is preliminary data.</text>
</comment>
<dbReference type="Proteomes" id="UP000256862">
    <property type="component" value="Chromosome CO2235"/>
</dbReference>
<reference evidence="4" key="2">
    <citation type="submission" date="2018-01" db="EMBL/GenBank/DDBJ databases">
        <authorList>
            <person name="Gaut B.S."/>
            <person name="Morton B.R."/>
            <person name="Clegg M.T."/>
            <person name="Duvall M.R."/>
        </authorList>
    </citation>
    <scope>NUCLEOTIDE SEQUENCE [LARGE SCALE GENOMIC DNA]</scope>
</reference>
<name>A0A375G310_9BURK</name>
<sequence>MGRVAALLRASGGPDPGRPPGCRREAATGQPTLDAAHPRDPCAGARRGIDDSPGQSAARVDLDHLDLLARRRGETGTPTRGGVFRSIATWDAPLDGAASESSAYIEMKRFFLFYITVRLMIADWPHLGMTPNPEFAEPPFPRTETLKPRPQTESRDSSQRSM</sequence>
<evidence type="ECO:0000313" key="3">
    <source>
        <dbReference type="EMBL" id="SPC12406.1"/>
    </source>
</evidence>
<organism evidence="3">
    <name type="scientific">Cupriavidus oxalaticus</name>
    <dbReference type="NCBI Taxonomy" id="96344"/>
    <lineage>
        <taxon>Bacteria</taxon>
        <taxon>Pseudomonadati</taxon>
        <taxon>Pseudomonadota</taxon>
        <taxon>Betaproteobacteria</taxon>
        <taxon>Burkholderiales</taxon>
        <taxon>Burkholderiaceae</taxon>
        <taxon>Cupriavidus</taxon>
    </lineage>
</organism>
<gene>
    <name evidence="3" type="ORF">CO2235_150061</name>
    <name evidence="2" type="ORF">CO2235_U600057</name>
</gene>
<feature type="compositionally biased region" description="Basic and acidic residues" evidence="1">
    <location>
        <begin position="144"/>
        <end position="162"/>
    </location>
</feature>
<evidence type="ECO:0000313" key="2">
    <source>
        <dbReference type="EMBL" id="SPC06612.1"/>
    </source>
</evidence>
<reference evidence="3" key="1">
    <citation type="submission" date="2018-01" db="EMBL/GenBank/DDBJ databases">
        <authorList>
            <person name="Clerissi C."/>
        </authorList>
    </citation>
    <scope>NUCLEOTIDE SEQUENCE</scope>
    <source>
        <strain evidence="3">Cupriavidus oxalaticus LMG 2235</strain>
    </source>
</reference>
<proteinExistence type="predicted"/>